<sequence>MNISLFSNIMHRVLFEISSQGVTWNLFKTHQSMQNSF</sequence>
<gene>
    <name evidence="1" type="ordered locus">MS1179</name>
</gene>
<evidence type="ECO:0000313" key="2">
    <source>
        <dbReference type="Proteomes" id="UP000000607"/>
    </source>
</evidence>
<dbReference type="Proteomes" id="UP000000607">
    <property type="component" value="Chromosome"/>
</dbReference>
<name>Q65TC4_MANSM</name>
<dbReference type="EMBL" id="AE016827">
    <property type="protein sequence ID" value="AAU37786.1"/>
    <property type="molecule type" value="Genomic_DNA"/>
</dbReference>
<protein>
    <submittedName>
        <fullName evidence="1">Uncharacterized protein</fullName>
    </submittedName>
</protein>
<proteinExistence type="predicted"/>
<dbReference type="AlphaFoldDB" id="Q65TC4"/>
<dbReference type="HOGENOM" id="CLU_3345558_0_0_6"/>
<dbReference type="STRING" id="221988.MS1179"/>
<evidence type="ECO:0000313" key="1">
    <source>
        <dbReference type="EMBL" id="AAU37786.1"/>
    </source>
</evidence>
<dbReference type="KEGG" id="msu:MS1179"/>
<reference evidence="1 2" key="1">
    <citation type="journal article" date="2004" name="Nat. Biotechnol.">
        <title>The genome sequence of the capnophilic rumen bacterium Mannheimia succiniciproducens.</title>
        <authorList>
            <person name="Hong S.H."/>
            <person name="Kim J.S."/>
            <person name="Lee S.Y."/>
            <person name="In Y.H."/>
            <person name="Choi S.S."/>
            <person name="Rih J.-K."/>
            <person name="Kim C.H."/>
            <person name="Jeong H."/>
            <person name="Hur C.G."/>
            <person name="Kim J.J."/>
        </authorList>
    </citation>
    <scope>NUCLEOTIDE SEQUENCE [LARGE SCALE GENOMIC DNA]</scope>
    <source>
        <strain evidence="2">KCTC 0769BP / MBEL55E</strain>
    </source>
</reference>
<accession>Q65TC4</accession>
<keyword evidence="2" id="KW-1185">Reference proteome</keyword>
<organism evidence="1 2">
    <name type="scientific">Mannheimia succiniciproducens (strain KCTC 0769BP / MBEL55E)</name>
    <dbReference type="NCBI Taxonomy" id="221988"/>
    <lineage>
        <taxon>Bacteria</taxon>
        <taxon>Pseudomonadati</taxon>
        <taxon>Pseudomonadota</taxon>
        <taxon>Gammaproteobacteria</taxon>
        <taxon>Pasteurellales</taxon>
        <taxon>Pasteurellaceae</taxon>
        <taxon>Basfia</taxon>
    </lineage>
</organism>